<accession>A2BJB0</accession>
<reference evidence="3 4" key="1">
    <citation type="journal article" date="2007" name="Archaea">
        <title>The genome of Hyperthermus butylicus: a sulfur-reducing, peptide fermenting, neutrophilic Crenarchaeote growing up to 108 degrees C.</title>
        <authorList>
            <person name="Brugger K."/>
            <person name="Chen L."/>
            <person name="Stark M."/>
            <person name="Zibat A."/>
            <person name="Redder P."/>
            <person name="Ruepp A."/>
            <person name="Awayez M."/>
            <person name="She Q."/>
            <person name="Garrett R.A."/>
            <person name="Klenk H.P."/>
        </authorList>
    </citation>
    <scope>NUCLEOTIDE SEQUENCE [LARGE SCALE GENOMIC DNA]</scope>
    <source>
        <strain evidence="4">DSM 5456 / JCM 9403 / PLM1-5</strain>
    </source>
</reference>
<dbReference type="InterPro" id="IPR000620">
    <property type="entry name" value="EamA_dom"/>
</dbReference>
<dbReference type="InterPro" id="IPR037185">
    <property type="entry name" value="EmrE-like"/>
</dbReference>
<sequence length="289" mass="29871">MLAPWAALLVALFGISTAAPLARLAGVDGVTAAWWRLLVGSLVTLAASAIVGRLPRSSVAVRSLPAGVLLAAHLALWLESLRHASVASSTGIVVSYPVIAAAYEALVERSATPRMVLGVVLGFSGVAILSTPWAGATMLGALMAFSAAVAATAYFLLGRRLRVRGVSTLEYTAVVYTAAFLAVAVYAAAAGVKAWSPPRGSIPYLIALGLVPMLLGHTMLNYALAFYPTAVVTSIALLEPYGASLLAWLLLDEPPPPASLPGLLLTVTGAWLTLYRTQPGSTARKLGSL</sequence>
<feature type="transmembrane region" description="Helical" evidence="1">
    <location>
        <begin position="139"/>
        <end position="157"/>
    </location>
</feature>
<dbReference type="SUPFAM" id="SSF103481">
    <property type="entry name" value="Multidrug resistance efflux transporter EmrE"/>
    <property type="match status" value="2"/>
</dbReference>
<dbReference type="Proteomes" id="UP000002593">
    <property type="component" value="Chromosome"/>
</dbReference>
<name>A2BJB0_HYPBU</name>
<feature type="transmembrane region" description="Helical" evidence="1">
    <location>
        <begin position="169"/>
        <end position="189"/>
    </location>
</feature>
<organism evidence="3 4">
    <name type="scientific">Hyperthermus butylicus (strain DSM 5456 / JCM 9403 / PLM1-5)</name>
    <dbReference type="NCBI Taxonomy" id="415426"/>
    <lineage>
        <taxon>Archaea</taxon>
        <taxon>Thermoproteota</taxon>
        <taxon>Thermoprotei</taxon>
        <taxon>Desulfurococcales</taxon>
        <taxon>Pyrodictiaceae</taxon>
        <taxon>Hyperthermus</taxon>
    </lineage>
</organism>
<dbReference type="HOGENOM" id="CLU_033863_0_2_2"/>
<dbReference type="eggNOG" id="arCOG00271">
    <property type="taxonomic scope" value="Archaea"/>
</dbReference>
<dbReference type="Pfam" id="PF00892">
    <property type="entry name" value="EamA"/>
    <property type="match status" value="2"/>
</dbReference>
<keyword evidence="1" id="KW-0812">Transmembrane</keyword>
<keyword evidence="1" id="KW-1133">Transmembrane helix</keyword>
<feature type="transmembrane region" description="Helical" evidence="1">
    <location>
        <begin position="201"/>
        <end position="224"/>
    </location>
</feature>
<dbReference type="EMBL" id="CP000493">
    <property type="protein sequence ID" value="ABM80071.1"/>
    <property type="molecule type" value="Genomic_DNA"/>
</dbReference>
<evidence type="ECO:0000259" key="2">
    <source>
        <dbReference type="Pfam" id="PF00892"/>
    </source>
</evidence>
<dbReference type="EnsemblBacteria" id="ABM80071">
    <property type="protein sequence ID" value="ABM80071"/>
    <property type="gene ID" value="Hbut_0199"/>
</dbReference>
<feature type="transmembrane region" description="Helical" evidence="1">
    <location>
        <begin position="257"/>
        <end position="275"/>
    </location>
</feature>
<keyword evidence="4" id="KW-1185">Reference proteome</keyword>
<feature type="transmembrane region" description="Helical" evidence="1">
    <location>
        <begin position="115"/>
        <end position="133"/>
    </location>
</feature>
<feature type="transmembrane region" description="Helical" evidence="1">
    <location>
        <begin position="34"/>
        <end position="52"/>
    </location>
</feature>
<dbReference type="KEGG" id="hbu:Hbut_0199"/>
<protein>
    <submittedName>
        <fullName evidence="3">Conserved archaeal protein</fullName>
    </submittedName>
</protein>
<dbReference type="AlphaFoldDB" id="A2BJB0"/>
<dbReference type="PANTHER" id="PTHR22911:SF76">
    <property type="entry name" value="EAMA DOMAIN-CONTAINING PROTEIN"/>
    <property type="match status" value="1"/>
</dbReference>
<feature type="domain" description="EamA" evidence="2">
    <location>
        <begin position="139"/>
        <end position="274"/>
    </location>
</feature>
<dbReference type="GO" id="GO:0016020">
    <property type="term" value="C:membrane"/>
    <property type="evidence" value="ECO:0007669"/>
    <property type="project" value="InterPro"/>
</dbReference>
<feature type="transmembrane region" description="Helical" evidence="1">
    <location>
        <begin position="84"/>
        <end position="103"/>
    </location>
</feature>
<evidence type="ECO:0000256" key="1">
    <source>
        <dbReference type="SAM" id="Phobius"/>
    </source>
</evidence>
<gene>
    <name evidence="3" type="ordered locus">Hbut_0199</name>
</gene>
<evidence type="ECO:0000313" key="4">
    <source>
        <dbReference type="Proteomes" id="UP000002593"/>
    </source>
</evidence>
<evidence type="ECO:0000313" key="3">
    <source>
        <dbReference type="EMBL" id="ABM80071.1"/>
    </source>
</evidence>
<dbReference type="PANTHER" id="PTHR22911">
    <property type="entry name" value="ACYL-MALONYL CONDENSING ENZYME-RELATED"/>
    <property type="match status" value="1"/>
</dbReference>
<proteinExistence type="predicted"/>
<feature type="transmembrane region" description="Helical" evidence="1">
    <location>
        <begin position="59"/>
        <end position="78"/>
    </location>
</feature>
<feature type="domain" description="EamA" evidence="2">
    <location>
        <begin position="5"/>
        <end position="130"/>
    </location>
</feature>
<keyword evidence="1" id="KW-0472">Membrane</keyword>
<feature type="transmembrane region" description="Helical" evidence="1">
    <location>
        <begin position="231"/>
        <end position="251"/>
    </location>
</feature>